<evidence type="ECO:0000256" key="2">
    <source>
        <dbReference type="ARBA" id="ARBA00022692"/>
    </source>
</evidence>
<dbReference type="CDD" id="cd07308">
    <property type="entry name" value="lectin_leg-like"/>
    <property type="match status" value="1"/>
</dbReference>
<name>A0AAV2TQK6_CALDB</name>
<keyword evidence="4 6" id="KW-1133">Transmembrane helix</keyword>
<evidence type="ECO:0000259" key="7">
    <source>
        <dbReference type="PROSITE" id="PS51328"/>
    </source>
</evidence>
<reference evidence="8" key="1">
    <citation type="submission" date="2024-06" db="EMBL/GenBank/DDBJ databases">
        <authorList>
            <person name="Liu X."/>
            <person name="Lenzi L."/>
            <person name="Haldenby T S."/>
            <person name="Uol C."/>
        </authorList>
    </citation>
    <scope>NUCLEOTIDE SEQUENCE</scope>
</reference>
<dbReference type="AlphaFoldDB" id="A0AAV2TQK6"/>
<dbReference type="GO" id="GO:0005789">
    <property type="term" value="C:endoplasmic reticulum membrane"/>
    <property type="evidence" value="ECO:0007669"/>
    <property type="project" value="TreeGrafter"/>
</dbReference>
<evidence type="ECO:0000256" key="4">
    <source>
        <dbReference type="ARBA" id="ARBA00022989"/>
    </source>
</evidence>
<dbReference type="GO" id="GO:0030134">
    <property type="term" value="C:COPII-coated ER to Golgi transport vesicle"/>
    <property type="evidence" value="ECO:0007669"/>
    <property type="project" value="TreeGrafter"/>
</dbReference>
<evidence type="ECO:0000256" key="1">
    <source>
        <dbReference type="ARBA" id="ARBA00004479"/>
    </source>
</evidence>
<dbReference type="GO" id="GO:0005793">
    <property type="term" value="C:endoplasmic reticulum-Golgi intermediate compartment"/>
    <property type="evidence" value="ECO:0007669"/>
    <property type="project" value="TreeGrafter"/>
</dbReference>
<dbReference type="GO" id="GO:0000139">
    <property type="term" value="C:Golgi membrane"/>
    <property type="evidence" value="ECO:0007669"/>
    <property type="project" value="TreeGrafter"/>
</dbReference>
<comment type="caution">
    <text evidence="8">The sequence shown here is derived from an EMBL/GenBank/DDBJ whole genome shotgun (WGS) entry which is preliminary data.</text>
</comment>
<dbReference type="Gene3D" id="2.60.120.200">
    <property type="match status" value="1"/>
</dbReference>
<evidence type="ECO:0000313" key="8">
    <source>
        <dbReference type="EMBL" id="CAL5138585.1"/>
    </source>
</evidence>
<dbReference type="Proteomes" id="UP001497525">
    <property type="component" value="Unassembled WGS sequence"/>
</dbReference>
<dbReference type="GO" id="GO:0005537">
    <property type="term" value="F:D-mannose binding"/>
    <property type="evidence" value="ECO:0007669"/>
    <property type="project" value="TreeGrafter"/>
</dbReference>
<dbReference type="PANTHER" id="PTHR12223">
    <property type="entry name" value="VESICULAR MANNOSE-BINDING LECTIN"/>
    <property type="match status" value="1"/>
</dbReference>
<keyword evidence="2 6" id="KW-0812">Transmembrane</keyword>
<dbReference type="InterPro" id="IPR013320">
    <property type="entry name" value="ConA-like_dom_sf"/>
</dbReference>
<gene>
    <name evidence="8" type="ORF">CDAUBV1_LOCUS13408</name>
</gene>
<dbReference type="SUPFAM" id="SSF49899">
    <property type="entry name" value="Concanavalin A-like lectins/glucanases"/>
    <property type="match status" value="1"/>
</dbReference>
<organism evidence="8 9">
    <name type="scientific">Calicophoron daubneyi</name>
    <name type="common">Rumen fluke</name>
    <name type="synonym">Paramphistomum daubneyi</name>
    <dbReference type="NCBI Taxonomy" id="300641"/>
    <lineage>
        <taxon>Eukaryota</taxon>
        <taxon>Metazoa</taxon>
        <taxon>Spiralia</taxon>
        <taxon>Lophotrochozoa</taxon>
        <taxon>Platyhelminthes</taxon>
        <taxon>Trematoda</taxon>
        <taxon>Digenea</taxon>
        <taxon>Plagiorchiida</taxon>
        <taxon>Pronocephalata</taxon>
        <taxon>Paramphistomoidea</taxon>
        <taxon>Paramphistomidae</taxon>
        <taxon>Calicophoron</taxon>
    </lineage>
</organism>
<evidence type="ECO:0000256" key="6">
    <source>
        <dbReference type="SAM" id="Phobius"/>
    </source>
</evidence>
<sequence length="276" mass="32717">MYTYETKIRTRLYMTFLVWMIVQTPSAYAPSRHKRIHPEHSLLFPQPNDPNLWNLDGTARFRYGGLNLVPSRSYVAGLAWNGIPVDYCNWELNIVFVIHSSTYPRADGWALFYTEEPITKLELDPYKSTMGGPYDYKGIALIYDTYDNNWRLDGAYPRLYPVLLNGDYKYNHYDDGYNQRPYSINYRCINEQCKVRFEYWNGSLYMTAVDWNGEWVDERKSKNVILPAGGYFSFTAFNTYYREAVVIEEFKVEEILDGTQCFERDGQKPKWDHYTY</sequence>
<feature type="domain" description="L-type lectin-like" evidence="7">
    <location>
        <begin position="28"/>
        <end position="255"/>
    </location>
</feature>
<feature type="transmembrane region" description="Helical" evidence="6">
    <location>
        <begin position="12"/>
        <end position="29"/>
    </location>
</feature>
<dbReference type="PROSITE" id="PS51328">
    <property type="entry name" value="L_LECTIN_LIKE"/>
    <property type="match status" value="1"/>
</dbReference>
<evidence type="ECO:0000256" key="5">
    <source>
        <dbReference type="ARBA" id="ARBA00023136"/>
    </source>
</evidence>
<keyword evidence="3" id="KW-0732">Signal</keyword>
<dbReference type="PANTHER" id="PTHR12223:SF28">
    <property type="entry name" value="LECTIN, MANNOSE BINDING 1 LIKE"/>
    <property type="match status" value="1"/>
</dbReference>
<dbReference type="Pfam" id="PF03388">
    <property type="entry name" value="Lectin_leg-like"/>
    <property type="match status" value="1"/>
</dbReference>
<dbReference type="InterPro" id="IPR005052">
    <property type="entry name" value="Lectin_leg"/>
</dbReference>
<proteinExistence type="predicted"/>
<comment type="subcellular location">
    <subcellularLocation>
        <location evidence="1">Membrane</location>
        <topology evidence="1">Single-pass type I membrane protein</topology>
    </subcellularLocation>
</comment>
<evidence type="ECO:0000256" key="3">
    <source>
        <dbReference type="ARBA" id="ARBA00022729"/>
    </source>
</evidence>
<dbReference type="InterPro" id="IPR051136">
    <property type="entry name" value="Intracellular_Lectin-GPT"/>
</dbReference>
<accession>A0AAV2TQK6</accession>
<keyword evidence="5 6" id="KW-0472">Membrane</keyword>
<dbReference type="EMBL" id="CAXLJL010000501">
    <property type="protein sequence ID" value="CAL5138585.1"/>
    <property type="molecule type" value="Genomic_DNA"/>
</dbReference>
<dbReference type="GO" id="GO:0006888">
    <property type="term" value="P:endoplasmic reticulum to Golgi vesicle-mediated transport"/>
    <property type="evidence" value="ECO:0007669"/>
    <property type="project" value="TreeGrafter"/>
</dbReference>
<evidence type="ECO:0000313" key="9">
    <source>
        <dbReference type="Proteomes" id="UP001497525"/>
    </source>
</evidence>
<protein>
    <recommendedName>
        <fullName evidence="7">L-type lectin-like domain-containing protein</fullName>
    </recommendedName>
</protein>